<evidence type="ECO:0000256" key="2">
    <source>
        <dbReference type="SAM" id="SignalP"/>
    </source>
</evidence>
<comment type="caution">
    <text evidence="3">The sequence shown here is derived from an EMBL/GenBank/DDBJ whole genome shotgun (WGS) entry which is preliminary data.</text>
</comment>
<feature type="compositionally biased region" description="Basic and acidic residues" evidence="1">
    <location>
        <begin position="101"/>
        <end position="113"/>
    </location>
</feature>
<feature type="chain" id="PRO_5044754454" description="Glycine-rich protein" evidence="2">
    <location>
        <begin position="21"/>
        <end position="113"/>
    </location>
</feature>
<gene>
    <name evidence="3" type="ORF">ACH5RR_014802</name>
</gene>
<evidence type="ECO:0000256" key="1">
    <source>
        <dbReference type="SAM" id="MobiDB-lite"/>
    </source>
</evidence>
<evidence type="ECO:0000313" key="4">
    <source>
        <dbReference type="Proteomes" id="UP001630127"/>
    </source>
</evidence>
<keyword evidence="2" id="KW-0732">Signal</keyword>
<sequence>MATKILYALLISALICTTSATRTLSMEKIKAIEEQKTFFHPFLPPYGGGLGHGGFLGGGIGKGGGGLGGGFVGGIGAGFGGGGAATAGHGDNGAELGNDGDGSRHHENNGMMP</sequence>
<proteinExistence type="predicted"/>
<reference evidence="3 4" key="1">
    <citation type="submission" date="2024-11" db="EMBL/GenBank/DDBJ databases">
        <title>A near-complete genome assembly of Cinchona calisaya.</title>
        <authorList>
            <person name="Lian D.C."/>
            <person name="Zhao X.W."/>
            <person name="Wei L."/>
        </authorList>
    </citation>
    <scope>NUCLEOTIDE SEQUENCE [LARGE SCALE GENOMIC DNA]</scope>
    <source>
        <tissue evidence="3">Nenye</tissue>
    </source>
</reference>
<evidence type="ECO:0000313" key="3">
    <source>
        <dbReference type="EMBL" id="KAL3521968.1"/>
    </source>
</evidence>
<name>A0ABD2ZRR2_9GENT</name>
<keyword evidence="4" id="KW-1185">Reference proteome</keyword>
<accession>A0ABD2ZRR2</accession>
<feature type="signal peptide" evidence="2">
    <location>
        <begin position="1"/>
        <end position="20"/>
    </location>
</feature>
<dbReference type="AlphaFoldDB" id="A0ABD2ZRR2"/>
<organism evidence="3 4">
    <name type="scientific">Cinchona calisaya</name>
    <dbReference type="NCBI Taxonomy" id="153742"/>
    <lineage>
        <taxon>Eukaryota</taxon>
        <taxon>Viridiplantae</taxon>
        <taxon>Streptophyta</taxon>
        <taxon>Embryophyta</taxon>
        <taxon>Tracheophyta</taxon>
        <taxon>Spermatophyta</taxon>
        <taxon>Magnoliopsida</taxon>
        <taxon>eudicotyledons</taxon>
        <taxon>Gunneridae</taxon>
        <taxon>Pentapetalae</taxon>
        <taxon>asterids</taxon>
        <taxon>lamiids</taxon>
        <taxon>Gentianales</taxon>
        <taxon>Rubiaceae</taxon>
        <taxon>Cinchonoideae</taxon>
        <taxon>Cinchoneae</taxon>
        <taxon>Cinchona</taxon>
    </lineage>
</organism>
<dbReference type="EMBL" id="JBJUIK010000007">
    <property type="protein sequence ID" value="KAL3521968.1"/>
    <property type="molecule type" value="Genomic_DNA"/>
</dbReference>
<dbReference type="Proteomes" id="UP001630127">
    <property type="component" value="Unassembled WGS sequence"/>
</dbReference>
<protein>
    <recommendedName>
        <fullName evidence="5">Glycine-rich protein</fullName>
    </recommendedName>
</protein>
<feature type="region of interest" description="Disordered" evidence="1">
    <location>
        <begin position="88"/>
        <end position="113"/>
    </location>
</feature>
<evidence type="ECO:0008006" key="5">
    <source>
        <dbReference type="Google" id="ProtNLM"/>
    </source>
</evidence>